<protein>
    <recommendedName>
        <fullName evidence="3">Anti-sigma factor NepR domain-containing protein</fullName>
    </recommendedName>
</protein>
<organism evidence="1 2">
    <name type="scientific">Teichococcus aerophilus</name>
    <dbReference type="NCBI Taxonomy" id="1224513"/>
    <lineage>
        <taxon>Bacteria</taxon>
        <taxon>Pseudomonadati</taxon>
        <taxon>Pseudomonadota</taxon>
        <taxon>Alphaproteobacteria</taxon>
        <taxon>Acetobacterales</taxon>
        <taxon>Roseomonadaceae</taxon>
        <taxon>Roseomonas</taxon>
    </lineage>
</organism>
<sequence>MRRFSQPAPVEQRAMDQWMQRSLKAQYTQPAEEPIPDELLALVRTFPQH</sequence>
<evidence type="ECO:0000313" key="2">
    <source>
        <dbReference type="Proteomes" id="UP000626026"/>
    </source>
</evidence>
<reference evidence="1 2" key="1">
    <citation type="journal article" date="2013" name="Int. J. Syst. Evol. Microbiol.">
        <title>Roseomonas aerophila sp. nov., isolated from air.</title>
        <authorList>
            <person name="Kim S.J."/>
            <person name="Weon H.Y."/>
            <person name="Ahn J.H."/>
            <person name="Hong S.B."/>
            <person name="Seok S.J."/>
            <person name="Whang K.S."/>
            <person name="Kwon S.W."/>
        </authorList>
    </citation>
    <scope>NUCLEOTIDE SEQUENCE [LARGE SCALE GENOMIC DNA]</scope>
    <source>
        <strain evidence="1 2">NBRC 108923</strain>
    </source>
</reference>
<accession>A0ABR7RHJ9</accession>
<keyword evidence="2" id="KW-1185">Reference proteome</keyword>
<comment type="caution">
    <text evidence="1">The sequence shown here is derived from an EMBL/GenBank/DDBJ whole genome shotgun (WGS) entry which is preliminary data.</text>
</comment>
<dbReference type="Proteomes" id="UP000626026">
    <property type="component" value="Unassembled WGS sequence"/>
</dbReference>
<evidence type="ECO:0008006" key="3">
    <source>
        <dbReference type="Google" id="ProtNLM"/>
    </source>
</evidence>
<evidence type="ECO:0000313" key="1">
    <source>
        <dbReference type="EMBL" id="MBC9206029.1"/>
    </source>
</evidence>
<dbReference type="EMBL" id="JACTVA010000004">
    <property type="protein sequence ID" value="MBC9206029.1"/>
    <property type="molecule type" value="Genomic_DNA"/>
</dbReference>
<dbReference type="RefSeq" id="WP_187783196.1">
    <property type="nucleotide sequence ID" value="NZ_JACTVA010000004.1"/>
</dbReference>
<name>A0ABR7RHJ9_9PROT</name>
<proteinExistence type="predicted"/>
<gene>
    <name evidence="1" type="ORF">IBL26_04215</name>
</gene>